<feature type="signal peptide" evidence="8">
    <location>
        <begin position="1"/>
        <end position="22"/>
    </location>
</feature>
<organism evidence="9 10">
    <name type="scientific">Drosophila guanche</name>
    <name type="common">Fruit fly</name>
    <dbReference type="NCBI Taxonomy" id="7266"/>
    <lineage>
        <taxon>Eukaryota</taxon>
        <taxon>Metazoa</taxon>
        <taxon>Ecdysozoa</taxon>
        <taxon>Arthropoda</taxon>
        <taxon>Hexapoda</taxon>
        <taxon>Insecta</taxon>
        <taxon>Pterygota</taxon>
        <taxon>Neoptera</taxon>
        <taxon>Endopterygota</taxon>
        <taxon>Diptera</taxon>
        <taxon>Brachycera</taxon>
        <taxon>Muscomorpha</taxon>
        <taxon>Ephydroidea</taxon>
        <taxon>Drosophilidae</taxon>
        <taxon>Drosophila</taxon>
        <taxon>Sophophora</taxon>
    </lineage>
</organism>
<keyword evidence="6" id="KW-0326">Glycosidase</keyword>
<evidence type="ECO:0000256" key="5">
    <source>
        <dbReference type="ARBA" id="ARBA00022801"/>
    </source>
</evidence>
<evidence type="ECO:0000313" key="9">
    <source>
        <dbReference type="EMBL" id="SPP74831.1"/>
    </source>
</evidence>
<evidence type="ECO:0000256" key="4">
    <source>
        <dbReference type="ARBA" id="ARBA00022638"/>
    </source>
</evidence>
<evidence type="ECO:0000256" key="6">
    <source>
        <dbReference type="ARBA" id="ARBA00023295"/>
    </source>
</evidence>
<dbReference type="OMA" id="LGNLKCQ"/>
<dbReference type="OrthoDB" id="6337871at2759"/>
<keyword evidence="8" id="KW-0732">Signal</keyword>
<feature type="disulfide bond" evidence="7">
    <location>
        <begin position="88"/>
        <end position="94"/>
    </location>
</feature>
<evidence type="ECO:0000256" key="7">
    <source>
        <dbReference type="PIRSR" id="PIRSR608597-3"/>
    </source>
</evidence>
<sequence length="171" mass="19022">MLNSLKLLISVWLLLLLHCVSGDEVENKPVTEDCLECLCETMSGCNATEICVNGACGIFRITEGYWAEAGQLTLPNETPLSAHAFTNCVNQPHCAANTIQHYMHKHGQDCNGDEHIDCLDFGALHKLGNLQCRGELPYIFAKVFNRCLKAKQRNASESRNQTLNRVKNKST</sequence>
<dbReference type="PROSITE" id="PS51909">
    <property type="entry name" value="LYSOZYME_I"/>
    <property type="match status" value="1"/>
</dbReference>
<dbReference type="InterPro" id="IPR023346">
    <property type="entry name" value="Lysozyme-like_dom_sf"/>
</dbReference>
<accession>A0A3B0JQA0</accession>
<protein>
    <recommendedName>
        <fullName evidence="2">lysozyme</fullName>
        <ecNumber evidence="2">3.2.1.17</ecNumber>
    </recommendedName>
</protein>
<proteinExistence type="predicted"/>
<dbReference type="Proteomes" id="UP000268350">
    <property type="component" value="Unassembled WGS sequence"/>
</dbReference>
<dbReference type="GO" id="GO:0031640">
    <property type="term" value="P:killing of cells of another organism"/>
    <property type="evidence" value="ECO:0007669"/>
    <property type="project" value="UniProtKB-KW"/>
</dbReference>
<evidence type="ECO:0000256" key="1">
    <source>
        <dbReference type="ARBA" id="ARBA00000632"/>
    </source>
</evidence>
<dbReference type="CDD" id="cd16890">
    <property type="entry name" value="lyz_i"/>
    <property type="match status" value="1"/>
</dbReference>
<reference evidence="10" key="1">
    <citation type="submission" date="2018-01" db="EMBL/GenBank/DDBJ databases">
        <authorList>
            <person name="Alioto T."/>
            <person name="Alioto T."/>
        </authorList>
    </citation>
    <scope>NUCLEOTIDE SEQUENCE [LARGE SCALE GENOMIC DNA]</scope>
</reference>
<feature type="disulfide bond" evidence="7">
    <location>
        <begin position="39"/>
        <end position="45"/>
    </location>
</feature>
<dbReference type="EC" id="3.2.1.17" evidence="2"/>
<keyword evidence="3" id="KW-0929">Antimicrobial</keyword>
<keyword evidence="7" id="KW-1015">Disulfide bond</keyword>
<evidence type="ECO:0000256" key="2">
    <source>
        <dbReference type="ARBA" id="ARBA00012732"/>
    </source>
</evidence>
<dbReference type="GO" id="GO:0003796">
    <property type="term" value="F:lysozyme activity"/>
    <property type="evidence" value="ECO:0007669"/>
    <property type="project" value="UniProtKB-EC"/>
</dbReference>
<dbReference type="FunFam" id="1.10.530.10:FF:000019">
    <property type="entry name" value="lysozyme"/>
    <property type="match status" value="1"/>
</dbReference>
<dbReference type="EMBL" id="OUUW01000001">
    <property type="protein sequence ID" value="SPP74831.1"/>
    <property type="molecule type" value="Genomic_DNA"/>
</dbReference>
<dbReference type="AlphaFoldDB" id="A0A3B0JQA0"/>
<dbReference type="PANTHER" id="PTHR11195">
    <property type="entry name" value="DESTABILASE-RELATED"/>
    <property type="match status" value="1"/>
</dbReference>
<name>A0A3B0JQA0_DROGU</name>
<dbReference type="SUPFAM" id="SSF53955">
    <property type="entry name" value="Lysozyme-like"/>
    <property type="match status" value="1"/>
</dbReference>
<dbReference type="InterPro" id="IPR008597">
    <property type="entry name" value="Invert_lysozyme"/>
</dbReference>
<dbReference type="PANTHER" id="PTHR11195:SF22">
    <property type="entry name" value="LYSOZYME"/>
    <property type="match status" value="1"/>
</dbReference>
<keyword evidence="5" id="KW-0378">Hydrolase</keyword>
<gene>
    <name evidence="9" type="ORF">DGUA_6G002524</name>
</gene>
<evidence type="ECO:0000256" key="8">
    <source>
        <dbReference type="SAM" id="SignalP"/>
    </source>
</evidence>
<evidence type="ECO:0000256" key="3">
    <source>
        <dbReference type="ARBA" id="ARBA00022529"/>
    </source>
</evidence>
<keyword evidence="4" id="KW-0081">Bacteriolytic enzyme</keyword>
<evidence type="ECO:0000313" key="10">
    <source>
        <dbReference type="Proteomes" id="UP000268350"/>
    </source>
</evidence>
<dbReference type="Pfam" id="PF05497">
    <property type="entry name" value="Destabilase"/>
    <property type="match status" value="1"/>
</dbReference>
<dbReference type="Gene3D" id="1.10.530.10">
    <property type="match status" value="1"/>
</dbReference>
<feature type="disulfide bond" evidence="7">
    <location>
        <begin position="34"/>
        <end position="118"/>
    </location>
</feature>
<keyword evidence="10" id="KW-1185">Reference proteome</keyword>
<dbReference type="GO" id="GO:0042742">
    <property type="term" value="P:defense response to bacterium"/>
    <property type="evidence" value="ECO:0007669"/>
    <property type="project" value="UniProtKB-KW"/>
</dbReference>
<feature type="chain" id="PRO_5017233937" description="lysozyme" evidence="8">
    <location>
        <begin position="23"/>
        <end position="171"/>
    </location>
</feature>
<comment type="catalytic activity">
    <reaction evidence="1">
        <text>Hydrolysis of (1-&gt;4)-beta-linkages between N-acetylmuramic acid and N-acetyl-D-glucosamine residues in a peptidoglycan and between N-acetyl-D-glucosamine residues in chitodextrins.</text>
        <dbReference type="EC" id="3.2.1.17"/>
    </reaction>
</comment>